<name>A0A8H5Z5H8_9HYPO</name>
<feature type="region of interest" description="Disordered" evidence="1">
    <location>
        <begin position="259"/>
        <end position="353"/>
    </location>
</feature>
<gene>
    <name evidence="2" type="ORF">FMUND_737</name>
</gene>
<evidence type="ECO:0000313" key="2">
    <source>
        <dbReference type="EMBL" id="KAF5724563.1"/>
    </source>
</evidence>
<feature type="region of interest" description="Disordered" evidence="1">
    <location>
        <begin position="181"/>
        <end position="236"/>
    </location>
</feature>
<evidence type="ECO:0000313" key="3">
    <source>
        <dbReference type="Proteomes" id="UP000544331"/>
    </source>
</evidence>
<evidence type="ECO:0000256" key="1">
    <source>
        <dbReference type="SAM" id="MobiDB-lite"/>
    </source>
</evidence>
<feature type="compositionally biased region" description="Low complexity" evidence="1">
    <location>
        <begin position="183"/>
        <end position="222"/>
    </location>
</feature>
<dbReference type="AlphaFoldDB" id="A0A8H5Z5H8"/>
<accession>A0A8H5Z5H8</accession>
<dbReference type="OrthoDB" id="5100174at2759"/>
<feature type="compositionally biased region" description="Low complexity" evidence="1">
    <location>
        <begin position="276"/>
        <end position="294"/>
    </location>
</feature>
<reference evidence="2 3" key="1">
    <citation type="submission" date="2020-05" db="EMBL/GenBank/DDBJ databases">
        <title>Identification and distribution of gene clusters putatively required for synthesis of sphingolipid metabolism inhibitors in phylogenetically diverse species of the filamentous fungus Fusarium.</title>
        <authorList>
            <person name="Kim H.-S."/>
            <person name="Busman M."/>
            <person name="Brown D.W."/>
            <person name="Divon H."/>
            <person name="Uhlig S."/>
            <person name="Proctor R.H."/>
        </authorList>
    </citation>
    <scope>NUCLEOTIDE SEQUENCE [LARGE SCALE GENOMIC DNA]</scope>
    <source>
        <strain evidence="2 3">NRRL 66235</strain>
    </source>
</reference>
<feature type="region of interest" description="Disordered" evidence="1">
    <location>
        <begin position="1"/>
        <end position="62"/>
    </location>
</feature>
<feature type="compositionally biased region" description="Basic and acidic residues" evidence="1">
    <location>
        <begin position="264"/>
        <end position="273"/>
    </location>
</feature>
<feature type="compositionally biased region" description="Low complexity" evidence="1">
    <location>
        <begin position="336"/>
        <end position="353"/>
    </location>
</feature>
<proteinExistence type="predicted"/>
<dbReference type="Proteomes" id="UP000544331">
    <property type="component" value="Unassembled WGS sequence"/>
</dbReference>
<organism evidence="2 3">
    <name type="scientific">Fusarium mundagurra</name>
    <dbReference type="NCBI Taxonomy" id="1567541"/>
    <lineage>
        <taxon>Eukaryota</taxon>
        <taxon>Fungi</taxon>
        <taxon>Dikarya</taxon>
        <taxon>Ascomycota</taxon>
        <taxon>Pezizomycotina</taxon>
        <taxon>Sordariomycetes</taxon>
        <taxon>Hypocreomycetidae</taxon>
        <taxon>Hypocreales</taxon>
        <taxon>Nectriaceae</taxon>
        <taxon>Fusarium</taxon>
        <taxon>Fusarium fujikuroi species complex</taxon>
    </lineage>
</organism>
<protein>
    <submittedName>
        <fullName evidence="2">Uncharacterized protein</fullName>
    </submittedName>
</protein>
<sequence length="555" mass="62240">MSNAMASDSSRRRRIGRPYGSKDSYAPRIKRGLKSTSDPKPLSDEEIRMKLDKKAPPPDPRMTLARDIEILTTQWPWEWTSEAFEPERWTVAMMRDLRDLIKGYQSRYNLNGDKCHDLKVTLLRSARERDKNNPKLRRVDLSNALKHFDLETKKDKKQQQVSVPCENTAAMPVVVEDTPPEIPHAVSRASPAPSSSSVVSDYASASSPVSRASSVTTVTADSPGATRAESSCPTVHEGEVDATMEDDSMFVETVSDFPEYRSSSADKGEDCKSPKSKSSPCPEGMESESSVQPQPEEPSETVEQADAHVRESVETEMQIDSDEPVHEPVAENATESNSNSPQPQSTPSLPSTPEDIIKSLELLELQEKSEGEKLTPLLTTSKSKVQATESAMAATQGPNRKLQGLCETLKILRAREAEIIDGLEFLKQTLEQRNVHPESDEYRRTLLHPNSKLQHCETTIRNVQKEIEEEFQKATHREIEIRGQLEKEYAEFQQLQDKERGICRNVQYYSFIASLLRLGPLGLDNLLYKLRYSGVDMVGEVNKNSPNAVQDHVMT</sequence>
<dbReference type="EMBL" id="JAAOAN010000031">
    <property type="protein sequence ID" value="KAF5724563.1"/>
    <property type="molecule type" value="Genomic_DNA"/>
</dbReference>
<comment type="caution">
    <text evidence="2">The sequence shown here is derived from an EMBL/GenBank/DDBJ whole genome shotgun (WGS) entry which is preliminary data.</text>
</comment>
<feature type="compositionally biased region" description="Basic and acidic residues" evidence="1">
    <location>
        <begin position="41"/>
        <end position="56"/>
    </location>
</feature>
<keyword evidence="3" id="KW-1185">Reference proteome</keyword>